<protein>
    <recommendedName>
        <fullName evidence="1">glutathione-specific gamma-glutamylcyclotransferase</fullName>
        <ecNumber evidence="1">4.3.2.7</ecNumber>
    </recommendedName>
</protein>
<evidence type="ECO:0000313" key="4">
    <source>
        <dbReference type="Proteomes" id="UP000031643"/>
    </source>
</evidence>
<dbReference type="Gene3D" id="3.10.490.10">
    <property type="entry name" value="Gamma-glutamyl cyclotransferase-like"/>
    <property type="match status" value="1"/>
</dbReference>
<dbReference type="EMBL" id="AP014648">
    <property type="protein sequence ID" value="BAQ15493.1"/>
    <property type="molecule type" value="Genomic_DNA"/>
</dbReference>
<dbReference type="SUPFAM" id="SSF110857">
    <property type="entry name" value="Gamma-glutamyl cyclotransferase-like"/>
    <property type="match status" value="1"/>
</dbReference>
<evidence type="ECO:0000256" key="1">
    <source>
        <dbReference type="ARBA" id="ARBA00012344"/>
    </source>
</evidence>
<name>A0A0A8JXJ1_9HYPH</name>
<evidence type="ECO:0000256" key="2">
    <source>
        <dbReference type="ARBA" id="ARBA00023239"/>
    </source>
</evidence>
<dbReference type="GO" id="GO:0006751">
    <property type="term" value="P:glutathione catabolic process"/>
    <property type="evidence" value="ECO:0007669"/>
    <property type="project" value="InterPro"/>
</dbReference>
<dbReference type="InterPro" id="IPR006840">
    <property type="entry name" value="ChaC"/>
</dbReference>
<gene>
    <name evidence="3" type="ORF">GL4_0022</name>
</gene>
<dbReference type="EC" id="4.3.2.7" evidence="1"/>
<dbReference type="GO" id="GO:0005737">
    <property type="term" value="C:cytoplasm"/>
    <property type="evidence" value="ECO:0007669"/>
    <property type="project" value="TreeGrafter"/>
</dbReference>
<keyword evidence="4" id="KW-1185">Reference proteome</keyword>
<dbReference type="PANTHER" id="PTHR12192:SF2">
    <property type="entry name" value="GLUTATHIONE-SPECIFIC GAMMA-GLUTAMYLCYCLOTRANSFERASE 2"/>
    <property type="match status" value="1"/>
</dbReference>
<dbReference type="KEGG" id="mcg:GL4_0022"/>
<dbReference type="PANTHER" id="PTHR12192">
    <property type="entry name" value="CATION TRANSPORT PROTEIN CHAC-RELATED"/>
    <property type="match status" value="1"/>
</dbReference>
<keyword evidence="2" id="KW-0456">Lyase</keyword>
<accession>A0A0A8JXJ1</accession>
<dbReference type="InterPro" id="IPR036568">
    <property type="entry name" value="GGCT-like_sf"/>
</dbReference>
<dbReference type="InterPro" id="IPR013024">
    <property type="entry name" value="GGCT-like"/>
</dbReference>
<dbReference type="GO" id="GO:0061928">
    <property type="term" value="F:glutathione specific gamma-glutamylcyclotransferase activity"/>
    <property type="evidence" value="ECO:0007669"/>
    <property type="project" value="UniProtKB-EC"/>
</dbReference>
<dbReference type="HOGENOM" id="CLU_070703_1_1_5"/>
<dbReference type="Proteomes" id="UP000031643">
    <property type="component" value="Chromosome"/>
</dbReference>
<dbReference type="Pfam" id="PF04752">
    <property type="entry name" value="ChaC"/>
    <property type="match status" value="1"/>
</dbReference>
<reference evidence="3 4" key="1">
    <citation type="submission" date="2014-09" db="EMBL/GenBank/DDBJ databases">
        <title>Genome sequencing of Methyloceanibacter caenitepidi Gela4.</title>
        <authorList>
            <person name="Takeuchi M."/>
            <person name="Susumu S."/>
            <person name="Kamagata Y."/>
            <person name="Oshima K."/>
            <person name="Hattori M."/>
            <person name="Iwasaki W."/>
        </authorList>
    </citation>
    <scope>NUCLEOTIDE SEQUENCE [LARGE SCALE GENOMIC DNA]</scope>
    <source>
        <strain evidence="3 4">Gela4</strain>
    </source>
</reference>
<dbReference type="AlphaFoldDB" id="A0A0A8JXJ1"/>
<evidence type="ECO:0000313" key="3">
    <source>
        <dbReference type="EMBL" id="BAQ15493.1"/>
    </source>
</evidence>
<dbReference type="STRING" id="1384459.GL4_0022"/>
<proteinExistence type="predicted"/>
<dbReference type="CDD" id="cd06661">
    <property type="entry name" value="GGCT_like"/>
    <property type="match status" value="1"/>
</dbReference>
<sequence length="190" mass="20877">MGMTTESGKNTLWVFGYGSLMWRPGFPFDAHTPARLEGAHRALCIYSVLHRGTPNEPGLVLGLDEGGRCEGVAFRVEPGAENDTIAYLREREQVTDVYVETYREIVLSNGSGQTVRALTYVADPTHAQYAGALDIETQLRIVRAGRGQAGANIDYVLNTVEHLESLGTHDPLLFALAERLRNEMDEELGG</sequence>
<organism evidence="3 4">
    <name type="scientific">Methyloceanibacter caenitepidi</name>
    <dbReference type="NCBI Taxonomy" id="1384459"/>
    <lineage>
        <taxon>Bacteria</taxon>
        <taxon>Pseudomonadati</taxon>
        <taxon>Pseudomonadota</taxon>
        <taxon>Alphaproteobacteria</taxon>
        <taxon>Hyphomicrobiales</taxon>
        <taxon>Hyphomicrobiaceae</taxon>
        <taxon>Methyloceanibacter</taxon>
    </lineage>
</organism>
<dbReference type="OrthoDB" id="9795692at2"/>